<keyword evidence="1" id="KW-0732">Signal</keyword>
<feature type="chain" id="PRO_5011766021" description="LVIVD repeat-containing protein" evidence="1">
    <location>
        <begin position="25"/>
        <end position="174"/>
    </location>
</feature>
<accession>A0A1H7Q3A3</accession>
<dbReference type="RefSeq" id="WP_091408610.1">
    <property type="nucleotide sequence ID" value="NZ_FOAB01000004.1"/>
</dbReference>
<gene>
    <name evidence="2" type="ORF">SAMN04487910_2394</name>
</gene>
<dbReference type="STRING" id="1038014.SAMN04487910_2394"/>
<protein>
    <recommendedName>
        <fullName evidence="4">LVIVD repeat-containing protein</fullName>
    </recommendedName>
</protein>
<dbReference type="Proteomes" id="UP000198521">
    <property type="component" value="Unassembled WGS sequence"/>
</dbReference>
<feature type="signal peptide" evidence="1">
    <location>
        <begin position="1"/>
        <end position="24"/>
    </location>
</feature>
<organism evidence="2 3">
    <name type="scientific">Aquimarina amphilecti</name>
    <dbReference type="NCBI Taxonomy" id="1038014"/>
    <lineage>
        <taxon>Bacteria</taxon>
        <taxon>Pseudomonadati</taxon>
        <taxon>Bacteroidota</taxon>
        <taxon>Flavobacteriia</taxon>
        <taxon>Flavobacteriales</taxon>
        <taxon>Flavobacteriaceae</taxon>
        <taxon>Aquimarina</taxon>
    </lineage>
</organism>
<name>A0A1H7Q3A3_AQUAM</name>
<evidence type="ECO:0008006" key="4">
    <source>
        <dbReference type="Google" id="ProtNLM"/>
    </source>
</evidence>
<evidence type="ECO:0000313" key="3">
    <source>
        <dbReference type="Proteomes" id="UP000198521"/>
    </source>
</evidence>
<keyword evidence="3" id="KW-1185">Reference proteome</keyword>
<evidence type="ECO:0000313" key="2">
    <source>
        <dbReference type="EMBL" id="SEL41787.1"/>
    </source>
</evidence>
<dbReference type="EMBL" id="FOAB01000004">
    <property type="protein sequence ID" value="SEL41787.1"/>
    <property type="molecule type" value="Genomic_DNA"/>
</dbReference>
<evidence type="ECO:0000256" key="1">
    <source>
        <dbReference type="SAM" id="SignalP"/>
    </source>
</evidence>
<dbReference type="OrthoDB" id="853480at2"/>
<proteinExistence type="predicted"/>
<dbReference type="AlphaFoldDB" id="A0A1H7Q3A3"/>
<sequence length="174" mass="19533">MKKTKLIMVGILIICLQSCCPFLADCENNDDDFPIDPSFSQYEPVLLDRNDFENSVSLKEPISISTSGKIYSKDNLLFINEVHKGFHIYDNTDPTSPTPLKFLEAPGSTDLAIRDNMIYINQATDLIAVEYNNANGITLTKRVINVFPELRSPDGFLPFDIPENNVVIGWTLSN</sequence>
<reference evidence="2 3" key="1">
    <citation type="submission" date="2016-10" db="EMBL/GenBank/DDBJ databases">
        <authorList>
            <person name="de Groot N.N."/>
        </authorList>
    </citation>
    <scope>NUCLEOTIDE SEQUENCE [LARGE SCALE GENOMIC DNA]</scope>
    <source>
        <strain evidence="2 3">DSM 25232</strain>
    </source>
</reference>